<evidence type="ECO:0000313" key="3">
    <source>
        <dbReference type="Proteomes" id="UP000799771"/>
    </source>
</evidence>
<evidence type="ECO:0000256" key="1">
    <source>
        <dbReference type="SAM" id="MobiDB-lite"/>
    </source>
</evidence>
<feature type="region of interest" description="Disordered" evidence="1">
    <location>
        <begin position="227"/>
        <end position="246"/>
    </location>
</feature>
<feature type="region of interest" description="Disordered" evidence="1">
    <location>
        <begin position="33"/>
        <end position="53"/>
    </location>
</feature>
<sequence length="329" mass="35136">MQANAQGVLCLDPNTANAKSKANAIRKGCGHANSSDATGWSGEGGQVASGTDGETRRLCNSQLSSLPKAHELIAVSRRSWAKHAAMACLSLGRHLECTQSKQTLLPEWPVARSTLRTFLRPSDGGNVVGEPCHSVRTETRRHLTGAGHTTFRCPPKPKSHVNEPKRRAHVYFQNPRANRRYWMTEAGGNGRHHRVPAELQRAIIDPDAAAIADARHHKSPRVAGAMLSPSVAGSTESPDLATDTDTDTDVNRLSIVRARCLTASQMLPQIPASGHVPAATMAASANALGMRSAVECLRSDSPLSASELCELAPDDGDDDDGYANPLQRA</sequence>
<organism evidence="2 3">
    <name type="scientific">Dothidotthia symphoricarpi CBS 119687</name>
    <dbReference type="NCBI Taxonomy" id="1392245"/>
    <lineage>
        <taxon>Eukaryota</taxon>
        <taxon>Fungi</taxon>
        <taxon>Dikarya</taxon>
        <taxon>Ascomycota</taxon>
        <taxon>Pezizomycotina</taxon>
        <taxon>Dothideomycetes</taxon>
        <taxon>Pleosporomycetidae</taxon>
        <taxon>Pleosporales</taxon>
        <taxon>Dothidotthiaceae</taxon>
        <taxon>Dothidotthia</taxon>
    </lineage>
</organism>
<reference evidence="2" key="1">
    <citation type="journal article" date="2020" name="Stud. Mycol.">
        <title>101 Dothideomycetes genomes: a test case for predicting lifestyles and emergence of pathogens.</title>
        <authorList>
            <person name="Haridas S."/>
            <person name="Albert R."/>
            <person name="Binder M."/>
            <person name="Bloem J."/>
            <person name="Labutti K."/>
            <person name="Salamov A."/>
            <person name="Andreopoulos B."/>
            <person name="Baker S."/>
            <person name="Barry K."/>
            <person name="Bills G."/>
            <person name="Bluhm B."/>
            <person name="Cannon C."/>
            <person name="Castanera R."/>
            <person name="Culley D."/>
            <person name="Daum C."/>
            <person name="Ezra D."/>
            <person name="Gonzalez J."/>
            <person name="Henrissat B."/>
            <person name="Kuo A."/>
            <person name="Liang C."/>
            <person name="Lipzen A."/>
            <person name="Lutzoni F."/>
            <person name="Magnuson J."/>
            <person name="Mondo S."/>
            <person name="Nolan M."/>
            <person name="Ohm R."/>
            <person name="Pangilinan J."/>
            <person name="Park H.-J."/>
            <person name="Ramirez L."/>
            <person name="Alfaro M."/>
            <person name="Sun H."/>
            <person name="Tritt A."/>
            <person name="Yoshinaga Y."/>
            <person name="Zwiers L.-H."/>
            <person name="Turgeon B."/>
            <person name="Goodwin S."/>
            <person name="Spatafora J."/>
            <person name="Crous P."/>
            <person name="Grigoriev I."/>
        </authorList>
    </citation>
    <scope>NUCLEOTIDE SEQUENCE</scope>
    <source>
        <strain evidence="2">CBS 119687</strain>
    </source>
</reference>
<gene>
    <name evidence="2" type="ORF">P153DRAFT_360974</name>
</gene>
<accession>A0A6A6A2J9</accession>
<dbReference type="AlphaFoldDB" id="A0A6A6A2J9"/>
<feature type="region of interest" description="Disordered" evidence="1">
    <location>
        <begin position="308"/>
        <end position="329"/>
    </location>
</feature>
<name>A0A6A6A2J9_9PLEO</name>
<feature type="compositionally biased region" description="Acidic residues" evidence="1">
    <location>
        <begin position="312"/>
        <end position="321"/>
    </location>
</feature>
<protein>
    <submittedName>
        <fullName evidence="2">Uncharacterized protein</fullName>
    </submittedName>
</protein>
<dbReference type="GeneID" id="54407382"/>
<dbReference type="Proteomes" id="UP000799771">
    <property type="component" value="Unassembled WGS sequence"/>
</dbReference>
<dbReference type="EMBL" id="ML977518">
    <property type="protein sequence ID" value="KAF2124801.1"/>
    <property type="molecule type" value="Genomic_DNA"/>
</dbReference>
<keyword evidence="3" id="KW-1185">Reference proteome</keyword>
<dbReference type="RefSeq" id="XP_033519194.1">
    <property type="nucleotide sequence ID" value="XM_033666950.1"/>
</dbReference>
<proteinExistence type="predicted"/>
<evidence type="ECO:0000313" key="2">
    <source>
        <dbReference type="EMBL" id="KAF2124801.1"/>
    </source>
</evidence>